<keyword evidence="2" id="KW-1133">Transmembrane helix</keyword>
<feature type="compositionally biased region" description="Pro residues" evidence="1">
    <location>
        <begin position="110"/>
        <end position="120"/>
    </location>
</feature>
<dbReference type="Proteomes" id="UP000034875">
    <property type="component" value="Unassembled WGS sequence"/>
</dbReference>
<feature type="non-terminal residue" evidence="3">
    <location>
        <position position="1"/>
    </location>
</feature>
<protein>
    <submittedName>
        <fullName evidence="3">Uncharacterized protein</fullName>
    </submittedName>
</protein>
<sequence>LLPGMQDVNLLSKNVRAKKEKEIERIRTAAPKIADHSKGQKVAGKFSSINFFSRFFKRSAPKPSPEDAAIAAQSLLQTPKEVLPPAPPQAPPSPLKPMPVPETIKAQLPQKPPAPIPVPAQPKPAPVVIKKASDGIILPDISSIIQKNIEKPAEPIAPIAQRQPAVPPPPPIKKIEVMPSFEKKAPPVPIDKINIGAAKEARPEPKPKPQVSVMPQKEIIKPAPSVWVAAGAGILSLAFAASFIAGSFFVLNRWVMALEKVKTTYEERSLAVEKIIKNTDQYSQESDDLAQKTQILYEIFKSENKSENQ</sequence>
<dbReference type="EMBL" id="LCCZ01000037">
    <property type="protein sequence ID" value="KKS42721.1"/>
    <property type="molecule type" value="Genomic_DNA"/>
</dbReference>
<evidence type="ECO:0000313" key="4">
    <source>
        <dbReference type="Proteomes" id="UP000034875"/>
    </source>
</evidence>
<keyword evidence="2" id="KW-0472">Membrane</keyword>
<accession>A0A0G1B8R8</accession>
<feature type="transmembrane region" description="Helical" evidence="2">
    <location>
        <begin position="226"/>
        <end position="251"/>
    </location>
</feature>
<feature type="region of interest" description="Disordered" evidence="1">
    <location>
        <begin position="73"/>
        <end position="120"/>
    </location>
</feature>
<keyword evidence="2" id="KW-0812">Transmembrane</keyword>
<name>A0A0G1B8R8_9BACT</name>
<comment type="caution">
    <text evidence="3">The sequence shown here is derived from an EMBL/GenBank/DDBJ whole genome shotgun (WGS) entry which is preliminary data.</text>
</comment>
<evidence type="ECO:0000256" key="1">
    <source>
        <dbReference type="SAM" id="MobiDB-lite"/>
    </source>
</evidence>
<evidence type="ECO:0000313" key="3">
    <source>
        <dbReference type="EMBL" id="KKS42721.1"/>
    </source>
</evidence>
<organism evidence="3 4">
    <name type="scientific">candidate division CPR1 bacterium GW2011_GWA2_42_17</name>
    <dbReference type="NCBI Taxonomy" id="1618341"/>
    <lineage>
        <taxon>Bacteria</taxon>
        <taxon>candidate division CPR1</taxon>
    </lineage>
</organism>
<feature type="compositionally biased region" description="Pro residues" evidence="1">
    <location>
        <begin position="82"/>
        <end position="100"/>
    </location>
</feature>
<evidence type="ECO:0000256" key="2">
    <source>
        <dbReference type="SAM" id="Phobius"/>
    </source>
</evidence>
<dbReference type="AlphaFoldDB" id="A0A0G1B8R8"/>
<reference evidence="3 4" key="1">
    <citation type="journal article" date="2015" name="Nature">
        <title>rRNA introns, odd ribosomes, and small enigmatic genomes across a large radiation of phyla.</title>
        <authorList>
            <person name="Brown C.T."/>
            <person name="Hug L.A."/>
            <person name="Thomas B.C."/>
            <person name="Sharon I."/>
            <person name="Castelle C.J."/>
            <person name="Singh A."/>
            <person name="Wilkins M.J."/>
            <person name="Williams K.H."/>
            <person name="Banfield J.F."/>
        </authorList>
    </citation>
    <scope>NUCLEOTIDE SEQUENCE [LARGE SCALE GENOMIC DNA]</scope>
</reference>
<proteinExistence type="predicted"/>
<gene>
    <name evidence="3" type="ORF">UV05_C0037G0001</name>
</gene>